<accession>A0A1C7LK94</accession>
<dbReference type="Pfam" id="PF12937">
    <property type="entry name" value="F-box-like"/>
    <property type="match status" value="1"/>
</dbReference>
<comment type="caution">
    <text evidence="2">The sequence shown here is derived from an EMBL/GenBank/DDBJ whole genome shotgun (WGS) entry which is preliminary data.</text>
</comment>
<dbReference type="InterPro" id="IPR001810">
    <property type="entry name" value="F-box_dom"/>
</dbReference>
<feature type="domain" description="F-box" evidence="1">
    <location>
        <begin position="5"/>
        <end position="47"/>
    </location>
</feature>
<dbReference type="Gene3D" id="1.20.1280.50">
    <property type="match status" value="1"/>
</dbReference>
<evidence type="ECO:0000313" key="3">
    <source>
        <dbReference type="Proteomes" id="UP000092993"/>
    </source>
</evidence>
<evidence type="ECO:0000259" key="1">
    <source>
        <dbReference type="Pfam" id="PF12937"/>
    </source>
</evidence>
<dbReference type="InterPro" id="IPR036047">
    <property type="entry name" value="F-box-like_dom_sf"/>
</dbReference>
<name>A0A1C7LK94_GRIFR</name>
<dbReference type="AlphaFoldDB" id="A0A1C7LK94"/>
<dbReference type="EMBL" id="LUGG01000053">
    <property type="protein sequence ID" value="OBZ65153.1"/>
    <property type="molecule type" value="Genomic_DNA"/>
</dbReference>
<evidence type="ECO:0000313" key="2">
    <source>
        <dbReference type="EMBL" id="OBZ65153.1"/>
    </source>
</evidence>
<dbReference type="SUPFAM" id="SSF81383">
    <property type="entry name" value="F-box domain"/>
    <property type="match status" value="1"/>
</dbReference>
<organism evidence="2 3">
    <name type="scientific">Grifola frondosa</name>
    <name type="common">Maitake</name>
    <name type="synonym">Polyporus frondosus</name>
    <dbReference type="NCBI Taxonomy" id="5627"/>
    <lineage>
        <taxon>Eukaryota</taxon>
        <taxon>Fungi</taxon>
        <taxon>Dikarya</taxon>
        <taxon>Basidiomycota</taxon>
        <taxon>Agaricomycotina</taxon>
        <taxon>Agaricomycetes</taxon>
        <taxon>Polyporales</taxon>
        <taxon>Grifolaceae</taxon>
        <taxon>Grifola</taxon>
    </lineage>
</organism>
<gene>
    <name evidence="2" type="ORF">A0H81_14863</name>
</gene>
<keyword evidence="3" id="KW-1185">Reference proteome</keyword>
<sequence>MPSPLPPELIDYTISFVRDSQTLCNCALTSRTWLSASRHNLFRHIWISRREQFESCTFSIATATLLISCPITL</sequence>
<protein>
    <recommendedName>
        <fullName evidence="1">F-box domain-containing protein</fullName>
    </recommendedName>
</protein>
<dbReference type="Proteomes" id="UP000092993">
    <property type="component" value="Unassembled WGS sequence"/>
</dbReference>
<dbReference type="OrthoDB" id="2921803at2759"/>
<proteinExistence type="predicted"/>
<reference evidence="2 3" key="1">
    <citation type="submission" date="2016-03" db="EMBL/GenBank/DDBJ databases">
        <title>Whole genome sequencing of Grifola frondosa 9006-11.</title>
        <authorList>
            <person name="Min B."/>
            <person name="Park H."/>
            <person name="Kim J.-G."/>
            <person name="Cho H."/>
            <person name="Oh Y.-L."/>
            <person name="Kong W.-S."/>
            <person name="Choi I.-G."/>
        </authorList>
    </citation>
    <scope>NUCLEOTIDE SEQUENCE [LARGE SCALE GENOMIC DNA]</scope>
    <source>
        <strain evidence="2 3">9006-11</strain>
    </source>
</reference>